<evidence type="ECO:0000256" key="7">
    <source>
        <dbReference type="ARBA" id="ARBA00026118"/>
    </source>
</evidence>
<evidence type="ECO:0000256" key="4">
    <source>
        <dbReference type="ARBA" id="ARBA00022553"/>
    </source>
</evidence>
<dbReference type="InterPro" id="IPR002347">
    <property type="entry name" value="SDR_fam"/>
</dbReference>
<keyword evidence="3" id="KW-0963">Cytoplasm</keyword>
<dbReference type="Proteomes" id="UP000694556">
    <property type="component" value="Chromosome 1"/>
</dbReference>
<dbReference type="CDD" id="cd05324">
    <property type="entry name" value="carb_red_PTCR-like_SDR_c"/>
    <property type="match status" value="1"/>
</dbReference>
<evidence type="ECO:0000256" key="8">
    <source>
        <dbReference type="RuleBase" id="RU000363"/>
    </source>
</evidence>
<dbReference type="Ensembl" id="ENSCMMT00000009008.1">
    <property type="protein sequence ID" value="ENSCMMP00000008178.1"/>
    <property type="gene ID" value="ENSCMMG00000005183.1"/>
</dbReference>
<dbReference type="PANTHER" id="PTHR43963:SF4">
    <property type="entry name" value="CARBONYL REDUCTASE (NADPH)"/>
    <property type="match status" value="1"/>
</dbReference>
<evidence type="ECO:0000313" key="10">
    <source>
        <dbReference type="Ensembl" id="ENSCMMP00000008178.1"/>
    </source>
</evidence>
<dbReference type="FunFam" id="3.40.50.720:FF:000164">
    <property type="entry name" value="Carbonyl reductase [NADPH] 1"/>
    <property type="match status" value="1"/>
</dbReference>
<evidence type="ECO:0000256" key="2">
    <source>
        <dbReference type="ARBA" id="ARBA00006484"/>
    </source>
</evidence>
<sequence>MENKQPQMADPGTHPAASSPPATRGKAPTATDPFPGPPAAALPAAGGGASAAILGPCACPWGAWSVAGRQVNLLQRGARGPGAGTQSQSYCHFGVRSERTMSSVPVAVVTGSNKGIGFEIVRAMCKQFPGDVYLTARDPGRGQEAVAKLQEEGLHPLFHQLDIDDPQSIRALRDFLKQKYGGLNVLVNNAAIAFKVNDQTPFAVQAEVTLKTNFFGTRNICTELLPIMKPYGRVVNVSSMASSSALGRCSQELQKKFRSDTITEEELVELMTKFVEDTKKNVHEKEGWPNTAYGVSKIGVTVLSRIQARMFNEKRKGDHILLNACCPGWVRTDMAGPKAPKSPEEGAETPVYLALLPSDADGPHGQFVREKTVQTW</sequence>
<dbReference type="EC" id="1.1.1.184" evidence="7"/>
<reference evidence="10" key="3">
    <citation type="submission" date="2025-09" db="UniProtKB">
        <authorList>
            <consortium name="Ensembl"/>
        </authorList>
    </citation>
    <scope>IDENTIFICATION</scope>
</reference>
<dbReference type="PRINTS" id="PR00080">
    <property type="entry name" value="SDRFAMILY"/>
</dbReference>
<dbReference type="PROSITE" id="PS00061">
    <property type="entry name" value="ADH_SHORT"/>
    <property type="match status" value="1"/>
</dbReference>
<evidence type="ECO:0000256" key="1">
    <source>
        <dbReference type="ARBA" id="ARBA00004496"/>
    </source>
</evidence>
<organism evidence="10 11">
    <name type="scientific">Cairina moschata</name>
    <name type="common">Muscovy duck</name>
    <dbReference type="NCBI Taxonomy" id="8855"/>
    <lineage>
        <taxon>Eukaryota</taxon>
        <taxon>Metazoa</taxon>
        <taxon>Chordata</taxon>
        <taxon>Craniata</taxon>
        <taxon>Vertebrata</taxon>
        <taxon>Euteleostomi</taxon>
        <taxon>Archelosauria</taxon>
        <taxon>Archosauria</taxon>
        <taxon>Dinosauria</taxon>
        <taxon>Saurischia</taxon>
        <taxon>Theropoda</taxon>
        <taxon>Coelurosauria</taxon>
        <taxon>Aves</taxon>
        <taxon>Neognathae</taxon>
        <taxon>Galloanserae</taxon>
        <taxon>Anseriformes</taxon>
        <taxon>Anatidae</taxon>
        <taxon>Anatinae</taxon>
        <taxon>Cairina</taxon>
    </lineage>
</organism>
<dbReference type="PANTHER" id="PTHR43963">
    <property type="entry name" value="CARBONYL REDUCTASE 1-RELATED"/>
    <property type="match status" value="1"/>
</dbReference>
<protein>
    <recommendedName>
        <fullName evidence="7">carbonyl reductase (NADPH)</fullName>
        <ecNumber evidence="7">1.1.1.184</ecNumber>
    </recommendedName>
</protein>
<reference evidence="10" key="1">
    <citation type="submission" date="2018-09" db="EMBL/GenBank/DDBJ databases">
        <title>Common duck and Muscovy duck high density SNP chip.</title>
        <authorList>
            <person name="Vignal A."/>
            <person name="Thebault N."/>
            <person name="Warren W.C."/>
        </authorList>
    </citation>
    <scope>NUCLEOTIDE SEQUENCE [LARGE SCALE GENOMIC DNA]</scope>
</reference>
<name>A0A8C3BP07_CAIMO</name>
<evidence type="ECO:0000313" key="11">
    <source>
        <dbReference type="Proteomes" id="UP000694556"/>
    </source>
</evidence>
<evidence type="ECO:0000256" key="3">
    <source>
        <dbReference type="ARBA" id="ARBA00022490"/>
    </source>
</evidence>
<dbReference type="GO" id="GO:0004090">
    <property type="term" value="F:carbonyl reductase (NADPH) activity"/>
    <property type="evidence" value="ECO:0007669"/>
    <property type="project" value="UniProtKB-EC"/>
</dbReference>
<dbReference type="SUPFAM" id="SSF51735">
    <property type="entry name" value="NAD(P)-binding Rossmann-fold domains"/>
    <property type="match status" value="1"/>
</dbReference>
<comment type="subcellular location">
    <subcellularLocation>
        <location evidence="1">Cytoplasm</location>
    </subcellularLocation>
</comment>
<dbReference type="Gene3D" id="3.40.50.720">
    <property type="entry name" value="NAD(P)-binding Rossmann-like Domain"/>
    <property type="match status" value="1"/>
</dbReference>
<dbReference type="InterPro" id="IPR036291">
    <property type="entry name" value="NAD(P)-bd_dom_sf"/>
</dbReference>
<feature type="region of interest" description="Disordered" evidence="9">
    <location>
        <begin position="1"/>
        <end position="42"/>
    </location>
</feature>
<keyword evidence="11" id="KW-1185">Reference proteome</keyword>
<accession>A0A8C3BP07</accession>
<evidence type="ECO:0000256" key="6">
    <source>
        <dbReference type="ARBA" id="ARBA00023002"/>
    </source>
</evidence>
<dbReference type="Pfam" id="PF00106">
    <property type="entry name" value="adh_short"/>
    <property type="match status" value="1"/>
</dbReference>
<comment type="similarity">
    <text evidence="2 8">Belongs to the short-chain dehydrogenases/reductases (SDR) family.</text>
</comment>
<keyword evidence="5" id="KW-0521">NADP</keyword>
<dbReference type="GO" id="GO:0005737">
    <property type="term" value="C:cytoplasm"/>
    <property type="evidence" value="ECO:0007669"/>
    <property type="project" value="UniProtKB-SubCell"/>
</dbReference>
<evidence type="ECO:0000256" key="5">
    <source>
        <dbReference type="ARBA" id="ARBA00022857"/>
    </source>
</evidence>
<dbReference type="PRINTS" id="PR00081">
    <property type="entry name" value="GDHRDH"/>
</dbReference>
<dbReference type="InterPro" id="IPR045313">
    <property type="entry name" value="CBR1-like"/>
</dbReference>
<keyword evidence="6" id="KW-0560">Oxidoreductase</keyword>
<reference evidence="10" key="2">
    <citation type="submission" date="2025-08" db="UniProtKB">
        <authorList>
            <consortium name="Ensembl"/>
        </authorList>
    </citation>
    <scope>IDENTIFICATION</scope>
</reference>
<keyword evidence="4" id="KW-0597">Phosphoprotein</keyword>
<dbReference type="InterPro" id="IPR020904">
    <property type="entry name" value="Sc_DH/Rdtase_CS"/>
</dbReference>
<evidence type="ECO:0000256" key="9">
    <source>
        <dbReference type="SAM" id="MobiDB-lite"/>
    </source>
</evidence>
<dbReference type="AlphaFoldDB" id="A0A8C3BP07"/>
<proteinExistence type="inferred from homology"/>